<evidence type="ECO:0000313" key="2">
    <source>
        <dbReference type="Proteomes" id="UP000054359"/>
    </source>
</evidence>
<keyword evidence="2" id="KW-1185">Reference proteome</keyword>
<proteinExistence type="predicted"/>
<reference evidence="1 2" key="1">
    <citation type="submission" date="2013-11" db="EMBL/GenBank/DDBJ databases">
        <title>Genome sequencing of Stegodyphus mimosarum.</title>
        <authorList>
            <person name="Bechsgaard J."/>
        </authorList>
    </citation>
    <scope>NUCLEOTIDE SEQUENCE [LARGE SCALE GENOMIC DNA]</scope>
</reference>
<organism evidence="1 2">
    <name type="scientific">Stegodyphus mimosarum</name>
    <name type="common">African social velvet spider</name>
    <dbReference type="NCBI Taxonomy" id="407821"/>
    <lineage>
        <taxon>Eukaryota</taxon>
        <taxon>Metazoa</taxon>
        <taxon>Ecdysozoa</taxon>
        <taxon>Arthropoda</taxon>
        <taxon>Chelicerata</taxon>
        <taxon>Arachnida</taxon>
        <taxon>Araneae</taxon>
        <taxon>Araneomorphae</taxon>
        <taxon>Entelegynae</taxon>
        <taxon>Eresoidea</taxon>
        <taxon>Eresidae</taxon>
        <taxon>Stegodyphus</taxon>
    </lineage>
</organism>
<sequence length="50" mass="6037">MTIVVTHSYNSFKSCALTSSCLFLYRHNFHYIILKSTAKKEIYDFTFFYR</sequence>
<name>A0A087T011_STEMI</name>
<dbReference type="Proteomes" id="UP000054359">
    <property type="component" value="Unassembled WGS sequence"/>
</dbReference>
<evidence type="ECO:0000313" key="1">
    <source>
        <dbReference type="EMBL" id="KFM58450.1"/>
    </source>
</evidence>
<feature type="non-terminal residue" evidence="1">
    <location>
        <position position="50"/>
    </location>
</feature>
<accession>A0A087T011</accession>
<dbReference type="EMBL" id="KK112756">
    <property type="protein sequence ID" value="KFM58450.1"/>
    <property type="molecule type" value="Genomic_DNA"/>
</dbReference>
<protein>
    <submittedName>
        <fullName evidence="1">Uncharacterized protein</fullName>
    </submittedName>
</protein>
<dbReference type="AlphaFoldDB" id="A0A087T011"/>
<gene>
    <name evidence="1" type="ORF">X975_10521</name>
</gene>